<feature type="transmembrane region" description="Helical" evidence="7">
    <location>
        <begin position="23"/>
        <end position="46"/>
    </location>
</feature>
<dbReference type="Gene3D" id="1.20.1720.10">
    <property type="entry name" value="Multidrug resistance protein D"/>
    <property type="match status" value="1"/>
</dbReference>
<evidence type="ECO:0000256" key="4">
    <source>
        <dbReference type="ARBA" id="ARBA00022692"/>
    </source>
</evidence>
<keyword evidence="5 7" id="KW-1133">Transmembrane helix</keyword>
<accession>A0A318RM88</accession>
<feature type="transmembrane region" description="Helical" evidence="7">
    <location>
        <begin position="414"/>
        <end position="431"/>
    </location>
</feature>
<dbReference type="CDD" id="cd17321">
    <property type="entry name" value="MFS_MMR_MDR_like"/>
    <property type="match status" value="1"/>
</dbReference>
<feature type="transmembrane region" description="Helical" evidence="7">
    <location>
        <begin position="149"/>
        <end position="172"/>
    </location>
</feature>
<comment type="subcellular location">
    <subcellularLocation>
        <location evidence="1">Cell membrane</location>
        <topology evidence="1">Multi-pass membrane protein</topology>
    </subcellularLocation>
</comment>
<dbReference type="GO" id="GO:0022857">
    <property type="term" value="F:transmembrane transporter activity"/>
    <property type="evidence" value="ECO:0007669"/>
    <property type="project" value="InterPro"/>
</dbReference>
<dbReference type="EMBL" id="QJSP01000023">
    <property type="protein sequence ID" value="PYE12300.1"/>
    <property type="molecule type" value="Genomic_DNA"/>
</dbReference>
<feature type="transmembrane region" description="Helical" evidence="7">
    <location>
        <begin position="368"/>
        <end position="393"/>
    </location>
</feature>
<dbReference type="SUPFAM" id="SSF103473">
    <property type="entry name" value="MFS general substrate transporter"/>
    <property type="match status" value="1"/>
</dbReference>
<feature type="transmembrane region" description="Helical" evidence="7">
    <location>
        <begin position="344"/>
        <end position="362"/>
    </location>
</feature>
<feature type="transmembrane region" description="Helical" evidence="7">
    <location>
        <begin position="278"/>
        <end position="303"/>
    </location>
</feature>
<feature type="transmembrane region" description="Helical" evidence="7">
    <location>
        <begin position="236"/>
        <end position="258"/>
    </location>
</feature>
<feature type="transmembrane region" description="Helical" evidence="7">
    <location>
        <begin position="486"/>
        <end position="507"/>
    </location>
</feature>
<comment type="caution">
    <text evidence="9">The sequence shown here is derived from an EMBL/GenBank/DDBJ whole genome shotgun (WGS) entry which is preliminary data.</text>
</comment>
<feature type="transmembrane region" description="Helical" evidence="7">
    <location>
        <begin position="309"/>
        <end position="332"/>
    </location>
</feature>
<gene>
    <name evidence="9" type="ORF">DFR67_12323</name>
</gene>
<sequence>MSSDIGGREAVDESELEADPRRWAGLAVLAGSLLMVVMDMTILNVALPSMAADLRPSSTELLWIVDVYALVVAGLLVTTSSLGDRWGRRSMLIAGFVVFGVASAAVVFADTSGQVIAVRVLLGVGGAMIMPSTLSLIRHLFPDPRERATALGVWGAMAAVGAALGPIVGGALLEAFSWHSAFLVNVPVMVVAIVAAVFLLPNSRSARPPRLDAVGTITSIAGMVALMYSIKEFGKHGISTTAVLTLVAAVVLITWFIWHCLRREDPLLEVRLFRGRTFTAGTVTALTTSIGLAAMMLLGAQWLQLVQGYSPLIAGVALLPAAGFGLVGSLLAPPLAARIGVRSVLALGLLSSAGGFFLLFAAPAPLTYLWVAAALSAVGLGMGALAVASAAIMNGAPPEKSGSAAAVDESSFELGSALGVAILGSVAAAAYRSELPAADLAAAGLPTEAVAAARESLAGALEVAALAGPAGDPLAVLARVSFTDSFTAFGLAGGVLLTISAVGVWLLTPRDARAVH</sequence>
<keyword evidence="6 7" id="KW-0472">Membrane</keyword>
<evidence type="ECO:0000256" key="5">
    <source>
        <dbReference type="ARBA" id="ARBA00022989"/>
    </source>
</evidence>
<feature type="transmembrane region" description="Helical" evidence="7">
    <location>
        <begin position="91"/>
        <end position="109"/>
    </location>
</feature>
<evidence type="ECO:0000256" key="7">
    <source>
        <dbReference type="SAM" id="Phobius"/>
    </source>
</evidence>
<evidence type="ECO:0000256" key="6">
    <source>
        <dbReference type="ARBA" id="ARBA00023136"/>
    </source>
</evidence>
<feature type="transmembrane region" description="Helical" evidence="7">
    <location>
        <begin position="178"/>
        <end position="199"/>
    </location>
</feature>
<evidence type="ECO:0000259" key="8">
    <source>
        <dbReference type="PROSITE" id="PS50850"/>
    </source>
</evidence>
<keyword evidence="3" id="KW-1003">Cell membrane</keyword>
<proteinExistence type="predicted"/>
<dbReference type="InterPro" id="IPR020846">
    <property type="entry name" value="MFS_dom"/>
</dbReference>
<feature type="transmembrane region" description="Helical" evidence="7">
    <location>
        <begin position="211"/>
        <end position="230"/>
    </location>
</feature>
<keyword evidence="4 7" id="KW-0812">Transmembrane</keyword>
<reference evidence="9 10" key="1">
    <citation type="submission" date="2018-06" db="EMBL/GenBank/DDBJ databases">
        <title>Genomic Encyclopedia of Type Strains, Phase IV (KMG-IV): sequencing the most valuable type-strain genomes for metagenomic binning, comparative biology and taxonomic classification.</title>
        <authorList>
            <person name="Goeker M."/>
        </authorList>
    </citation>
    <scope>NUCLEOTIDE SEQUENCE [LARGE SCALE GENOMIC DNA]</scope>
    <source>
        <strain evidence="9 10">DSM 45521</strain>
    </source>
</reference>
<evidence type="ECO:0000256" key="1">
    <source>
        <dbReference type="ARBA" id="ARBA00004651"/>
    </source>
</evidence>
<evidence type="ECO:0000256" key="2">
    <source>
        <dbReference type="ARBA" id="ARBA00022448"/>
    </source>
</evidence>
<dbReference type="InterPro" id="IPR011701">
    <property type="entry name" value="MFS"/>
</dbReference>
<feature type="domain" description="Major facilitator superfamily (MFS) profile" evidence="8">
    <location>
        <begin position="25"/>
        <end position="512"/>
    </location>
</feature>
<dbReference type="PANTHER" id="PTHR42718:SF47">
    <property type="entry name" value="METHYL VIOLOGEN RESISTANCE PROTEIN SMVA"/>
    <property type="match status" value="1"/>
</dbReference>
<dbReference type="AlphaFoldDB" id="A0A318RM88"/>
<dbReference type="GO" id="GO:0005886">
    <property type="term" value="C:plasma membrane"/>
    <property type="evidence" value="ECO:0007669"/>
    <property type="project" value="UniProtKB-SubCell"/>
</dbReference>
<protein>
    <submittedName>
        <fullName evidence="9">DHA2 family multidrug resistance protein-like MFS transporter</fullName>
    </submittedName>
</protein>
<keyword evidence="10" id="KW-1185">Reference proteome</keyword>
<evidence type="ECO:0000313" key="9">
    <source>
        <dbReference type="EMBL" id="PYE12300.1"/>
    </source>
</evidence>
<dbReference type="Proteomes" id="UP000247591">
    <property type="component" value="Unassembled WGS sequence"/>
</dbReference>
<feature type="transmembrane region" description="Helical" evidence="7">
    <location>
        <begin position="61"/>
        <end position="79"/>
    </location>
</feature>
<dbReference type="PANTHER" id="PTHR42718">
    <property type="entry name" value="MAJOR FACILITATOR SUPERFAMILY MULTIDRUG TRANSPORTER MFSC"/>
    <property type="match status" value="1"/>
</dbReference>
<dbReference type="InterPro" id="IPR036259">
    <property type="entry name" value="MFS_trans_sf"/>
</dbReference>
<dbReference type="Pfam" id="PF07690">
    <property type="entry name" value="MFS_1"/>
    <property type="match status" value="1"/>
</dbReference>
<dbReference type="RefSeq" id="WP_110472527.1">
    <property type="nucleotide sequence ID" value="NZ_QJSP01000023.1"/>
</dbReference>
<dbReference type="OrthoDB" id="9781469at2"/>
<dbReference type="PROSITE" id="PS50850">
    <property type="entry name" value="MFS"/>
    <property type="match status" value="1"/>
</dbReference>
<feature type="transmembrane region" description="Helical" evidence="7">
    <location>
        <begin position="115"/>
        <end position="137"/>
    </location>
</feature>
<evidence type="ECO:0000313" key="10">
    <source>
        <dbReference type="Proteomes" id="UP000247591"/>
    </source>
</evidence>
<dbReference type="PRINTS" id="PR01036">
    <property type="entry name" value="TCRTETB"/>
</dbReference>
<organism evidence="9 10">
    <name type="scientific">Williamsia limnetica</name>
    <dbReference type="NCBI Taxonomy" id="882452"/>
    <lineage>
        <taxon>Bacteria</taxon>
        <taxon>Bacillati</taxon>
        <taxon>Actinomycetota</taxon>
        <taxon>Actinomycetes</taxon>
        <taxon>Mycobacteriales</taxon>
        <taxon>Nocardiaceae</taxon>
        <taxon>Williamsia</taxon>
    </lineage>
</organism>
<evidence type="ECO:0000256" key="3">
    <source>
        <dbReference type="ARBA" id="ARBA00022475"/>
    </source>
</evidence>
<keyword evidence="2" id="KW-0813">Transport</keyword>
<dbReference type="Gene3D" id="1.20.1250.20">
    <property type="entry name" value="MFS general substrate transporter like domains"/>
    <property type="match status" value="1"/>
</dbReference>
<name>A0A318RM88_WILLI</name>